<comment type="caution">
    <text evidence="1">The sequence shown here is derived from an EMBL/GenBank/DDBJ whole genome shotgun (WGS) entry which is preliminary data.</text>
</comment>
<evidence type="ECO:0000313" key="2">
    <source>
        <dbReference type="Proteomes" id="UP001497680"/>
    </source>
</evidence>
<protein>
    <submittedName>
        <fullName evidence="1">Uncharacterized protein</fullName>
    </submittedName>
</protein>
<sequence length="513" mass="55777">MSVPYQCLCRLGQSSILCAAKGTSIHTFNLGAGPSHISSWTHPLTKQVGNGNPEATSQDQDLENQESEQPPSKKRRLDSDEKPSEEEKANQDKTGAVEVVENGNGKKKEKPARRPELPFVILLTATEDGSHLVAVTGQDKTLWVFEHDGNGVLNELSQRVLPKRPSSISITPEGEGILSADKFGDVYSLPLLPSSPSEAADTPVTPSSESTLAATAPSAFKPSASRFTVHSKRNLRALEEQERILANRKEAPKQNPKFEHEPVLGHVSMLTALATAISADGRPYVITADRDEHIRVSRGLPQAHIIENFCLGHESFLNALCVPASRPEILVSGGGDDELFLWDWKVGQLINKVDVLGHVKKVVPDATKVAVSQLYSYDAEDRCYLLVICELVPAMFVFQLLQDTLEHAQTVNLAGNPLDAVLVAKTKGPLRLVVAVDPPRPTGSEAEESRGDAQSLLLFERDDAGNWVSSSEDIPDVAGEDLGLSREELDNILYPVEKLRKTEFEDDVEGGGS</sequence>
<organism evidence="1 2">
    <name type="scientific">Hypoxylon rubiginosum</name>
    <dbReference type="NCBI Taxonomy" id="110542"/>
    <lineage>
        <taxon>Eukaryota</taxon>
        <taxon>Fungi</taxon>
        <taxon>Dikarya</taxon>
        <taxon>Ascomycota</taxon>
        <taxon>Pezizomycotina</taxon>
        <taxon>Sordariomycetes</taxon>
        <taxon>Xylariomycetidae</taxon>
        <taxon>Xylariales</taxon>
        <taxon>Hypoxylaceae</taxon>
        <taxon>Hypoxylon</taxon>
    </lineage>
</organism>
<name>A0ACC0DLV6_9PEZI</name>
<dbReference type="EMBL" id="MU394280">
    <property type="protein sequence ID" value="KAI6093810.1"/>
    <property type="molecule type" value="Genomic_DNA"/>
</dbReference>
<accession>A0ACC0DLV6</accession>
<proteinExistence type="predicted"/>
<reference evidence="1 2" key="1">
    <citation type="journal article" date="2022" name="New Phytol.">
        <title>Ecological generalism drives hyperdiversity of secondary metabolite gene clusters in xylarialean endophytes.</title>
        <authorList>
            <person name="Franco M.E.E."/>
            <person name="Wisecaver J.H."/>
            <person name="Arnold A.E."/>
            <person name="Ju Y.M."/>
            <person name="Slot J.C."/>
            <person name="Ahrendt S."/>
            <person name="Moore L.P."/>
            <person name="Eastman K.E."/>
            <person name="Scott K."/>
            <person name="Konkel Z."/>
            <person name="Mondo S.J."/>
            <person name="Kuo A."/>
            <person name="Hayes R.D."/>
            <person name="Haridas S."/>
            <person name="Andreopoulos B."/>
            <person name="Riley R."/>
            <person name="LaButti K."/>
            <person name="Pangilinan J."/>
            <person name="Lipzen A."/>
            <person name="Amirebrahimi M."/>
            <person name="Yan J."/>
            <person name="Adam C."/>
            <person name="Keymanesh K."/>
            <person name="Ng V."/>
            <person name="Louie K."/>
            <person name="Northen T."/>
            <person name="Drula E."/>
            <person name="Henrissat B."/>
            <person name="Hsieh H.M."/>
            <person name="Youens-Clark K."/>
            <person name="Lutzoni F."/>
            <person name="Miadlikowska J."/>
            <person name="Eastwood D.C."/>
            <person name="Hamelin R.C."/>
            <person name="Grigoriev I.V."/>
            <person name="U'Ren J.M."/>
        </authorList>
    </citation>
    <scope>NUCLEOTIDE SEQUENCE [LARGE SCALE GENOMIC DNA]</scope>
    <source>
        <strain evidence="1 2">ER1909</strain>
    </source>
</reference>
<keyword evidence="2" id="KW-1185">Reference proteome</keyword>
<gene>
    <name evidence="1" type="ORF">F4821DRAFT_221502</name>
</gene>
<dbReference type="Proteomes" id="UP001497680">
    <property type="component" value="Unassembled WGS sequence"/>
</dbReference>
<evidence type="ECO:0000313" key="1">
    <source>
        <dbReference type="EMBL" id="KAI6093810.1"/>
    </source>
</evidence>